<dbReference type="SUPFAM" id="SSF51430">
    <property type="entry name" value="NAD(P)-linked oxidoreductase"/>
    <property type="match status" value="1"/>
</dbReference>
<dbReference type="PANTHER" id="PTHR11732">
    <property type="entry name" value="ALDO/KETO REDUCTASE"/>
    <property type="match status" value="1"/>
</dbReference>
<dbReference type="InterPro" id="IPR036812">
    <property type="entry name" value="NAD(P)_OxRdtase_dom_sf"/>
</dbReference>
<organism evidence="2 3">
    <name type="scientific">Sphagnum jensenii</name>
    <dbReference type="NCBI Taxonomy" id="128206"/>
    <lineage>
        <taxon>Eukaryota</taxon>
        <taxon>Viridiplantae</taxon>
        <taxon>Streptophyta</taxon>
        <taxon>Embryophyta</taxon>
        <taxon>Bryophyta</taxon>
        <taxon>Sphagnophytina</taxon>
        <taxon>Sphagnopsida</taxon>
        <taxon>Sphagnales</taxon>
        <taxon>Sphagnaceae</taxon>
        <taxon>Sphagnum</taxon>
    </lineage>
</organism>
<dbReference type="PRINTS" id="PR00069">
    <property type="entry name" value="ALDKETRDTASE"/>
</dbReference>
<dbReference type="PROSITE" id="PS00062">
    <property type="entry name" value="ALDOKETO_REDUCTASE_2"/>
    <property type="match status" value="1"/>
</dbReference>
<keyword evidence="3" id="KW-1185">Reference proteome</keyword>
<dbReference type="InterPro" id="IPR020471">
    <property type="entry name" value="AKR"/>
</dbReference>
<protein>
    <recommendedName>
        <fullName evidence="1">NADP-dependent oxidoreductase domain-containing protein</fullName>
    </recommendedName>
</protein>
<dbReference type="EMBL" id="OZ020111">
    <property type="protein sequence ID" value="CAK9263882.1"/>
    <property type="molecule type" value="Genomic_DNA"/>
</dbReference>
<dbReference type="PROSITE" id="PS00798">
    <property type="entry name" value="ALDOKETO_REDUCTASE_1"/>
    <property type="match status" value="1"/>
</dbReference>
<sequence length="326" mass="36294">MVRSVKLNSGSSLPILGMGTVALSESQQQVKDALLTAIQVGYRHFDTAMLYGTEGALGDALVEAFSTGLVKREEIFVTTKLWITDNHPAAVLPALRTSLCKLKLDYVDLYLIHWPIAAKDCIMTVPTKDQILPHVDLKGVWAELEHCVEKGLIKSIGVSNFSSKKLESLLSYAKIPPAVNQVEMHPCWQQKQLREYCKNKGIQITAYSPLTSPAPEAEVYFNQRIAVLKDPIILAIAEQHAKSPAQIALRWIIETGCIPVPKSFNKSHMSENLEIFDWELTDEDRQKISTIPQVRGTCGEFMVNEATGPYRTLQELWDDDGDSVAS</sequence>
<evidence type="ECO:0000313" key="3">
    <source>
        <dbReference type="Proteomes" id="UP001497444"/>
    </source>
</evidence>
<evidence type="ECO:0000259" key="1">
    <source>
        <dbReference type="Pfam" id="PF00248"/>
    </source>
</evidence>
<proteinExistence type="predicted"/>
<name>A0ABP0WBT1_9BRYO</name>
<reference evidence="2" key="1">
    <citation type="submission" date="2024-02" db="EMBL/GenBank/DDBJ databases">
        <authorList>
            <consortium name="ELIXIR-Norway"/>
            <consortium name="Elixir Norway"/>
        </authorList>
    </citation>
    <scope>NUCLEOTIDE SEQUENCE</scope>
</reference>
<dbReference type="Gene3D" id="3.20.20.100">
    <property type="entry name" value="NADP-dependent oxidoreductase domain"/>
    <property type="match status" value="1"/>
</dbReference>
<feature type="domain" description="NADP-dependent oxidoreductase" evidence="1">
    <location>
        <begin position="16"/>
        <end position="289"/>
    </location>
</feature>
<evidence type="ECO:0000313" key="2">
    <source>
        <dbReference type="EMBL" id="CAK9263882.1"/>
    </source>
</evidence>
<dbReference type="Pfam" id="PF00248">
    <property type="entry name" value="Aldo_ket_red"/>
    <property type="match status" value="1"/>
</dbReference>
<dbReference type="PIRSF" id="PIRSF000097">
    <property type="entry name" value="AKR"/>
    <property type="match status" value="1"/>
</dbReference>
<dbReference type="InterPro" id="IPR023210">
    <property type="entry name" value="NADP_OxRdtase_dom"/>
</dbReference>
<accession>A0ABP0WBT1</accession>
<gene>
    <name evidence="2" type="ORF">CSSPJE1EN1_LOCUS9360</name>
</gene>
<dbReference type="Proteomes" id="UP001497444">
    <property type="component" value="Chromosome 16"/>
</dbReference>
<dbReference type="InterPro" id="IPR018170">
    <property type="entry name" value="Aldo/ket_reductase_CS"/>
</dbReference>